<dbReference type="Gene3D" id="2.40.160.20">
    <property type="match status" value="1"/>
</dbReference>
<dbReference type="STRING" id="76936.BN2458_PEG0579"/>
<dbReference type="EMBL" id="JRPF02000001">
    <property type="protein sequence ID" value="TLD79436.1"/>
    <property type="molecule type" value="Genomic_DNA"/>
</dbReference>
<accession>A0A099UDX7</accession>
<gene>
    <name evidence="4" type="ORF">BN2458_PEG0579</name>
    <name evidence="5" type="ORF">LS75_000385</name>
</gene>
<dbReference type="InterPro" id="IPR027385">
    <property type="entry name" value="Beta-barrel_OMP"/>
</dbReference>
<keyword evidence="1 2" id="KW-0732">Signal</keyword>
<name>A0A099UDX7_9HELI</name>
<evidence type="ECO:0000313" key="4">
    <source>
        <dbReference type="EMBL" id="CUU39465.1"/>
    </source>
</evidence>
<dbReference type="Proteomes" id="UP000064525">
    <property type="component" value="Chromosome I"/>
</dbReference>
<dbReference type="GeneID" id="78150871"/>
<dbReference type="EMBL" id="LN907858">
    <property type="protein sequence ID" value="CUU39465.1"/>
    <property type="molecule type" value="Genomic_DNA"/>
</dbReference>
<dbReference type="Proteomes" id="UP000029925">
    <property type="component" value="Unassembled WGS sequence"/>
</dbReference>
<dbReference type="OrthoDB" id="5323004at2"/>
<feature type="domain" description="Outer membrane protein beta-barrel" evidence="3">
    <location>
        <begin position="7"/>
        <end position="214"/>
    </location>
</feature>
<sequence length="214" mass="23077">MKKISIVLAGLLCVAANAQSNGLFVGVNAGVPITTPSYTGFTGLKDNFPTSGFGWAVGLDVGYKQALSENYGLKYYISYNYNQSKGSKDNSTPIGNVDADINQHLITANVDYWLNFTRSFGAYIGIGVGYQQYDPTWKTAMMSISAGAKGGLAVPLNVGLTYNFNDASQILLGAKIPLVAYDYESDTNPMMLPMANGTATLRTYIVQIGYNYTF</sequence>
<dbReference type="AlphaFoldDB" id="A0A099UDX7"/>
<evidence type="ECO:0000256" key="2">
    <source>
        <dbReference type="SAM" id="SignalP"/>
    </source>
</evidence>
<evidence type="ECO:0000256" key="1">
    <source>
        <dbReference type="ARBA" id="ARBA00022729"/>
    </source>
</evidence>
<dbReference type="RefSeq" id="WP_034342919.1">
    <property type="nucleotide sequence ID" value="NZ_CAOMJD010000029.1"/>
</dbReference>
<proteinExistence type="predicted"/>
<dbReference type="KEGG" id="hty:BN2458_PEG0579"/>
<dbReference type="InterPro" id="IPR011250">
    <property type="entry name" value="OMP/PagP_B-barrel"/>
</dbReference>
<reference evidence="4" key="3">
    <citation type="submission" date="2015-11" db="EMBL/GenBank/DDBJ databases">
        <authorList>
            <person name="Zhang Y."/>
            <person name="Guo Z."/>
        </authorList>
    </citation>
    <scope>NUCLEOTIDE SEQUENCE</scope>
    <source>
        <strain evidence="4">1</strain>
    </source>
</reference>
<keyword evidence="6" id="KW-1185">Reference proteome</keyword>
<dbReference type="InterPro" id="IPR002718">
    <property type="entry name" value="OMP_Helicobacter"/>
</dbReference>
<reference evidence="7" key="2">
    <citation type="submission" date="2015-11" db="EMBL/GenBank/DDBJ databases">
        <authorList>
            <person name="Anvar S.Y."/>
        </authorList>
    </citation>
    <scope>NUCLEOTIDE SEQUENCE [LARGE SCALE GENOMIC DNA]</scope>
</reference>
<dbReference type="SUPFAM" id="SSF56925">
    <property type="entry name" value="OMPA-like"/>
    <property type="match status" value="1"/>
</dbReference>
<dbReference type="PRINTS" id="PR01776">
    <property type="entry name" value="HPOMPFAMILY"/>
</dbReference>
<organism evidence="4 7">
    <name type="scientific">Helicobacter typhlonius</name>
    <dbReference type="NCBI Taxonomy" id="76936"/>
    <lineage>
        <taxon>Bacteria</taxon>
        <taxon>Pseudomonadati</taxon>
        <taxon>Campylobacterota</taxon>
        <taxon>Epsilonproteobacteria</taxon>
        <taxon>Campylobacterales</taxon>
        <taxon>Helicobacteraceae</taxon>
        <taxon>Helicobacter</taxon>
    </lineage>
</organism>
<protein>
    <submittedName>
        <fullName evidence="5">Outer membrane beta-barrel protein</fullName>
    </submittedName>
</protein>
<dbReference type="Pfam" id="PF13505">
    <property type="entry name" value="OMP_b-brl"/>
    <property type="match status" value="1"/>
</dbReference>
<dbReference type="PATRIC" id="fig|76936.10.peg.566"/>
<feature type="chain" id="PRO_5044540555" evidence="2">
    <location>
        <begin position="19"/>
        <end position="214"/>
    </location>
</feature>
<evidence type="ECO:0000313" key="6">
    <source>
        <dbReference type="Proteomes" id="UP000029925"/>
    </source>
</evidence>
<reference evidence="5 6" key="1">
    <citation type="journal article" date="2014" name="Genome Announc.">
        <title>Draft genome sequences of eight enterohepatic helicobacter species isolated from both laboratory and wild rodents.</title>
        <authorList>
            <person name="Sheh A."/>
            <person name="Shen Z."/>
            <person name="Fox J.G."/>
        </authorList>
    </citation>
    <scope>NUCLEOTIDE SEQUENCE [LARGE SCALE GENOMIC DNA]</scope>
    <source>
        <strain evidence="5 6">MIT 98-6810</strain>
    </source>
</reference>
<evidence type="ECO:0000259" key="3">
    <source>
        <dbReference type="Pfam" id="PF13505"/>
    </source>
</evidence>
<evidence type="ECO:0000313" key="7">
    <source>
        <dbReference type="Proteomes" id="UP000064525"/>
    </source>
</evidence>
<evidence type="ECO:0000313" key="5">
    <source>
        <dbReference type="EMBL" id="TLD79436.1"/>
    </source>
</evidence>
<feature type="signal peptide" evidence="2">
    <location>
        <begin position="1"/>
        <end position="18"/>
    </location>
</feature>